<feature type="compositionally biased region" description="Basic residues" evidence="1">
    <location>
        <begin position="97"/>
        <end position="111"/>
    </location>
</feature>
<evidence type="ECO:0000256" key="1">
    <source>
        <dbReference type="SAM" id="MobiDB-lite"/>
    </source>
</evidence>
<dbReference type="Proteomes" id="UP000735302">
    <property type="component" value="Unassembled WGS sequence"/>
</dbReference>
<reference evidence="2 3" key="1">
    <citation type="journal article" date="2021" name="Elife">
        <title>Chloroplast acquisition without the gene transfer in kleptoplastic sea slugs, Plakobranchus ocellatus.</title>
        <authorList>
            <person name="Maeda T."/>
            <person name="Takahashi S."/>
            <person name="Yoshida T."/>
            <person name="Shimamura S."/>
            <person name="Takaki Y."/>
            <person name="Nagai Y."/>
            <person name="Toyoda A."/>
            <person name="Suzuki Y."/>
            <person name="Arimoto A."/>
            <person name="Ishii H."/>
            <person name="Satoh N."/>
            <person name="Nishiyama T."/>
            <person name="Hasebe M."/>
            <person name="Maruyama T."/>
            <person name="Minagawa J."/>
            <person name="Obokata J."/>
            <person name="Shigenobu S."/>
        </authorList>
    </citation>
    <scope>NUCLEOTIDE SEQUENCE [LARGE SCALE GENOMIC DNA]</scope>
</reference>
<sequence>MLLILGIIHRRRGGKAGGSRGNSDTDSVKGKARSYIIMGVNRSVSDCCTGSPSLRGQKLTHGGRALAYHAKRNGFNPQSVCTDCCFPLSTVHALKTRRHNSGSYRRKHHQTHSSENADRQSGLSTPGPKRSPRNFYFLLV</sequence>
<evidence type="ECO:0000313" key="2">
    <source>
        <dbReference type="EMBL" id="GFO31633.1"/>
    </source>
</evidence>
<feature type="region of interest" description="Disordered" evidence="1">
    <location>
        <begin position="97"/>
        <end position="130"/>
    </location>
</feature>
<name>A0AAV4CKM2_9GAST</name>
<gene>
    <name evidence="2" type="ORF">PoB_005813800</name>
</gene>
<proteinExistence type="predicted"/>
<organism evidence="2 3">
    <name type="scientific">Plakobranchus ocellatus</name>
    <dbReference type="NCBI Taxonomy" id="259542"/>
    <lineage>
        <taxon>Eukaryota</taxon>
        <taxon>Metazoa</taxon>
        <taxon>Spiralia</taxon>
        <taxon>Lophotrochozoa</taxon>
        <taxon>Mollusca</taxon>
        <taxon>Gastropoda</taxon>
        <taxon>Heterobranchia</taxon>
        <taxon>Euthyneura</taxon>
        <taxon>Panpulmonata</taxon>
        <taxon>Sacoglossa</taxon>
        <taxon>Placobranchoidea</taxon>
        <taxon>Plakobranchidae</taxon>
        <taxon>Plakobranchus</taxon>
    </lineage>
</organism>
<dbReference type="EMBL" id="BLXT01006411">
    <property type="protein sequence ID" value="GFO31633.1"/>
    <property type="molecule type" value="Genomic_DNA"/>
</dbReference>
<keyword evidence="3" id="KW-1185">Reference proteome</keyword>
<evidence type="ECO:0000313" key="3">
    <source>
        <dbReference type="Proteomes" id="UP000735302"/>
    </source>
</evidence>
<comment type="caution">
    <text evidence="2">The sequence shown here is derived from an EMBL/GenBank/DDBJ whole genome shotgun (WGS) entry which is preliminary data.</text>
</comment>
<protein>
    <submittedName>
        <fullName evidence="2">Uncharacterized protein</fullName>
    </submittedName>
</protein>
<dbReference type="AlphaFoldDB" id="A0AAV4CKM2"/>
<accession>A0AAV4CKM2</accession>